<evidence type="ECO:0000256" key="8">
    <source>
        <dbReference type="ARBA" id="ARBA00023163"/>
    </source>
</evidence>
<dbReference type="PROSITE" id="PS50297">
    <property type="entry name" value="ANK_REP_REGION"/>
    <property type="match status" value="1"/>
</dbReference>
<evidence type="ECO:0000256" key="5">
    <source>
        <dbReference type="ARBA" id="ARBA00022801"/>
    </source>
</evidence>
<evidence type="ECO:0000256" key="10">
    <source>
        <dbReference type="PROSITE-ProRule" id="PRU00023"/>
    </source>
</evidence>
<feature type="region of interest" description="Disordered" evidence="11">
    <location>
        <begin position="607"/>
        <end position="626"/>
    </location>
</feature>
<evidence type="ECO:0000313" key="14">
    <source>
        <dbReference type="EMBL" id="VFT89972.1"/>
    </source>
</evidence>
<name>A0A485KXT0_9STRA</name>
<dbReference type="Pfam" id="PF12796">
    <property type="entry name" value="Ank_2"/>
    <property type="match status" value="1"/>
</dbReference>
<dbReference type="GO" id="GO:0040029">
    <property type="term" value="P:epigenetic regulation of gene expression"/>
    <property type="evidence" value="ECO:0007669"/>
    <property type="project" value="TreeGrafter"/>
</dbReference>
<dbReference type="InterPro" id="IPR000286">
    <property type="entry name" value="HDACs"/>
</dbReference>
<keyword evidence="5" id="KW-0378">Hydrolase</keyword>
<keyword evidence="15" id="KW-1185">Reference proteome</keyword>
<keyword evidence="10" id="KW-0040">ANK repeat</keyword>
<keyword evidence="9" id="KW-0539">Nucleus</keyword>
<reference evidence="13" key="2">
    <citation type="submission" date="2019-06" db="EMBL/GenBank/DDBJ databases">
        <title>Genomics analysis of Aphanomyces spp. identifies a new class of oomycete effector associated with host adaptation.</title>
        <authorList>
            <person name="Gaulin E."/>
        </authorList>
    </citation>
    <scope>NUCLEOTIDE SEQUENCE</scope>
    <source>
        <strain evidence="13">CBS 578.67</strain>
    </source>
</reference>
<dbReference type="GO" id="GO:0141221">
    <property type="term" value="F:histone deacetylase activity, hydrolytic mechanism"/>
    <property type="evidence" value="ECO:0007669"/>
    <property type="project" value="UniProtKB-EC"/>
</dbReference>
<dbReference type="SUPFAM" id="SSF52768">
    <property type="entry name" value="Arginase/deacetylase"/>
    <property type="match status" value="1"/>
</dbReference>
<evidence type="ECO:0000256" key="11">
    <source>
        <dbReference type="SAM" id="MobiDB-lite"/>
    </source>
</evidence>
<comment type="subcellular location">
    <subcellularLocation>
        <location evidence="1">Nucleus</location>
    </subcellularLocation>
</comment>
<evidence type="ECO:0000256" key="7">
    <source>
        <dbReference type="ARBA" id="ARBA00023015"/>
    </source>
</evidence>
<dbReference type="GO" id="GO:0000118">
    <property type="term" value="C:histone deacetylase complex"/>
    <property type="evidence" value="ECO:0007669"/>
    <property type="project" value="TreeGrafter"/>
</dbReference>
<feature type="region of interest" description="Disordered" evidence="11">
    <location>
        <begin position="653"/>
        <end position="675"/>
    </location>
</feature>
<evidence type="ECO:0000256" key="9">
    <source>
        <dbReference type="ARBA" id="ARBA00023242"/>
    </source>
</evidence>
<dbReference type="AlphaFoldDB" id="A0A485KXT0"/>
<dbReference type="PANTHER" id="PTHR10625:SF5">
    <property type="entry name" value="HISTONE DEACETYLASE"/>
    <property type="match status" value="1"/>
</dbReference>
<dbReference type="InterPro" id="IPR036770">
    <property type="entry name" value="Ankyrin_rpt-contain_sf"/>
</dbReference>
<keyword evidence="8" id="KW-0804">Transcription</keyword>
<dbReference type="Pfam" id="PF00850">
    <property type="entry name" value="Hist_deacetyl"/>
    <property type="match status" value="1"/>
</dbReference>
<dbReference type="InterPro" id="IPR023696">
    <property type="entry name" value="Ureohydrolase_dom_sf"/>
</dbReference>
<evidence type="ECO:0000256" key="3">
    <source>
        <dbReference type="ARBA" id="ARBA00012111"/>
    </source>
</evidence>
<protein>
    <recommendedName>
        <fullName evidence="3">histone deacetylase</fullName>
        <ecNumber evidence="3">3.5.1.98</ecNumber>
    </recommendedName>
</protein>
<feature type="region of interest" description="Disordered" evidence="11">
    <location>
        <begin position="20"/>
        <end position="41"/>
    </location>
</feature>
<dbReference type="InterPro" id="IPR037138">
    <property type="entry name" value="His_deacetylse_dom_sf"/>
</dbReference>
<dbReference type="Gene3D" id="3.40.800.20">
    <property type="entry name" value="Histone deacetylase domain"/>
    <property type="match status" value="1"/>
</dbReference>
<dbReference type="EMBL" id="VJMH01005433">
    <property type="protein sequence ID" value="KAF0696092.1"/>
    <property type="molecule type" value="Genomic_DNA"/>
</dbReference>
<reference evidence="14 15" key="1">
    <citation type="submission" date="2019-03" db="EMBL/GenBank/DDBJ databases">
        <authorList>
            <person name="Gaulin E."/>
            <person name="Dumas B."/>
        </authorList>
    </citation>
    <scope>NUCLEOTIDE SEQUENCE [LARGE SCALE GENOMIC DNA]</scope>
    <source>
        <strain evidence="14">CBS 568.67</strain>
    </source>
</reference>
<dbReference type="EMBL" id="CAADRA010005454">
    <property type="protein sequence ID" value="VFT89972.1"/>
    <property type="molecule type" value="Genomic_DNA"/>
</dbReference>
<proteinExistence type="inferred from homology"/>
<keyword evidence="4" id="KW-0678">Repressor</keyword>
<dbReference type="SUPFAM" id="SSF48403">
    <property type="entry name" value="Ankyrin repeat"/>
    <property type="match status" value="1"/>
</dbReference>
<dbReference type="GO" id="GO:0005737">
    <property type="term" value="C:cytoplasm"/>
    <property type="evidence" value="ECO:0007669"/>
    <property type="project" value="TreeGrafter"/>
</dbReference>
<dbReference type="PROSITE" id="PS50088">
    <property type="entry name" value="ANK_REPEAT"/>
    <property type="match status" value="1"/>
</dbReference>
<dbReference type="PRINTS" id="PR01270">
    <property type="entry name" value="HDASUPER"/>
</dbReference>
<dbReference type="OrthoDB" id="424012at2759"/>
<evidence type="ECO:0000313" key="13">
    <source>
        <dbReference type="EMBL" id="KAF0696092.1"/>
    </source>
</evidence>
<dbReference type="EC" id="3.5.1.98" evidence="3"/>
<dbReference type="SMART" id="SM00248">
    <property type="entry name" value="ANK"/>
    <property type="match status" value="4"/>
</dbReference>
<dbReference type="Proteomes" id="UP000332933">
    <property type="component" value="Unassembled WGS sequence"/>
</dbReference>
<keyword evidence="7" id="KW-0805">Transcription regulation</keyword>
<feature type="compositionally biased region" description="Low complexity" evidence="11">
    <location>
        <begin position="20"/>
        <end position="36"/>
    </location>
</feature>
<evidence type="ECO:0000313" key="15">
    <source>
        <dbReference type="Proteomes" id="UP000332933"/>
    </source>
</evidence>
<evidence type="ECO:0000256" key="6">
    <source>
        <dbReference type="ARBA" id="ARBA00022853"/>
    </source>
</evidence>
<keyword evidence="6" id="KW-0156">Chromatin regulator</keyword>
<evidence type="ECO:0000259" key="12">
    <source>
        <dbReference type="Pfam" id="PF00850"/>
    </source>
</evidence>
<dbReference type="InterPro" id="IPR023801">
    <property type="entry name" value="His_deacetylse_dom"/>
</dbReference>
<evidence type="ECO:0000256" key="1">
    <source>
        <dbReference type="ARBA" id="ARBA00004123"/>
    </source>
</evidence>
<dbReference type="Gene3D" id="1.25.40.20">
    <property type="entry name" value="Ankyrin repeat-containing domain"/>
    <property type="match status" value="1"/>
</dbReference>
<feature type="domain" description="Histone deacetylase" evidence="12">
    <location>
        <begin position="288"/>
        <end position="612"/>
    </location>
</feature>
<accession>A0A485KXT0</accession>
<sequence>MRDHAMTSERLRPILSSILTTSASSSRNSTPRSTPAQAAAFGGIPPLKRRVSFTNHGEPDQPIPEKLEDLLETDTYRPPSSKQQEKRIVVRTTDLHHACSLLDVDAAMTFLNQSTTSAADIDAVSDDGYSALCLAAMAPPPSFATGVHLAKALLDRGASLVTADASGYTALHWGAALGNVALLDLFLTTQPSIVDIVATSDGETALHRAARFGHTDAIRVLVQHGASTSTCSHALLQPIDVAGLGTSTTPHAASHAAVLACFAACRPALKTLVLHHPDCNDHLTIESHQEAPARIAAILARLHDNPMLDISSDFGFASLAAVRRVHSTKYIDTLKQLHLQVQSVANGLMALTPRIQVEVQGTALDQAKHDAICDTNFSRGTLKAALRAAGGVCHAIRAVVSGTHRNAFCIVRPPGHHAGWSGLLRDATSCGFCILNTVMIGAQYALDTFPPLKKIAIVDFDAHHGNGTQDILRQQPRPNVLFISLHLFADGFYPGSGHSHDLVHNLFNFPLAPVWSGGAKDKGSVAFRARVSQVVLPLLRAFAPDLVLVSAGFDGCHHDIGNKQHGQRDGAVGLDLTPADFHWVTTQLQHMANLVCGGRLVSVLEGGYGRRNDDQDGDETSSLSPPSALVLDTLQASAHAHVQALSNQTYVDPPIKTRVSTRTPIPTHKTAKRKR</sequence>
<organism evidence="14 15">
    <name type="scientific">Aphanomyces stellatus</name>
    <dbReference type="NCBI Taxonomy" id="120398"/>
    <lineage>
        <taxon>Eukaryota</taxon>
        <taxon>Sar</taxon>
        <taxon>Stramenopiles</taxon>
        <taxon>Oomycota</taxon>
        <taxon>Saprolegniomycetes</taxon>
        <taxon>Saprolegniales</taxon>
        <taxon>Verrucalvaceae</taxon>
        <taxon>Aphanomyces</taxon>
    </lineage>
</organism>
<dbReference type="PANTHER" id="PTHR10625">
    <property type="entry name" value="HISTONE DEACETYLASE HDAC1-RELATED"/>
    <property type="match status" value="1"/>
</dbReference>
<feature type="repeat" description="ANK" evidence="10">
    <location>
        <begin position="201"/>
        <end position="233"/>
    </location>
</feature>
<gene>
    <name evidence="14" type="primary">Aste57867_13130</name>
    <name evidence="13" type="ORF">As57867_013081</name>
    <name evidence="14" type="ORF">ASTE57867_13130</name>
</gene>
<evidence type="ECO:0000256" key="2">
    <source>
        <dbReference type="ARBA" id="ARBA00007738"/>
    </source>
</evidence>
<dbReference type="InterPro" id="IPR002110">
    <property type="entry name" value="Ankyrin_rpt"/>
</dbReference>
<comment type="similarity">
    <text evidence="2">Belongs to the histone deacetylase family. HD type 2 subfamily.</text>
</comment>
<evidence type="ECO:0000256" key="4">
    <source>
        <dbReference type="ARBA" id="ARBA00022491"/>
    </source>
</evidence>